<dbReference type="RefSeq" id="WP_386811165.1">
    <property type="nucleotide sequence ID" value="NZ_JBHTIH010000002.1"/>
</dbReference>
<organism evidence="1 2">
    <name type="scientific">Lysobacter koreensis</name>
    <dbReference type="NCBI Taxonomy" id="266122"/>
    <lineage>
        <taxon>Bacteria</taxon>
        <taxon>Pseudomonadati</taxon>
        <taxon>Pseudomonadota</taxon>
        <taxon>Gammaproteobacteria</taxon>
        <taxon>Lysobacterales</taxon>
        <taxon>Lysobacteraceae</taxon>
        <taxon>Lysobacter</taxon>
    </lineage>
</organism>
<gene>
    <name evidence="1" type="ORF">ACFQZQ_02870</name>
</gene>
<proteinExistence type="predicted"/>
<evidence type="ECO:0008006" key="3">
    <source>
        <dbReference type="Google" id="ProtNLM"/>
    </source>
</evidence>
<sequence length="101" mass="10725">MKLQDNPYLPQDTKELVRQLDSLWRGLAQQVNQLSEGSIVATYNAATAAPTTGTYAHGDYVRNAAPVEAGAAASKYVVLGWTCVAAGTPGTWLQCRALTGN</sequence>
<accession>A0ABW2YJ60</accession>
<keyword evidence="2" id="KW-1185">Reference proteome</keyword>
<comment type="caution">
    <text evidence="1">The sequence shown here is derived from an EMBL/GenBank/DDBJ whole genome shotgun (WGS) entry which is preliminary data.</text>
</comment>
<dbReference type="Proteomes" id="UP001597090">
    <property type="component" value="Unassembled WGS sequence"/>
</dbReference>
<protein>
    <recommendedName>
        <fullName evidence="3">Chitin-binding type-3 domain-containing protein</fullName>
    </recommendedName>
</protein>
<reference evidence="2" key="1">
    <citation type="journal article" date="2019" name="Int. J. Syst. Evol. Microbiol.">
        <title>The Global Catalogue of Microorganisms (GCM) 10K type strain sequencing project: providing services to taxonomists for standard genome sequencing and annotation.</title>
        <authorList>
            <consortium name="The Broad Institute Genomics Platform"/>
            <consortium name="The Broad Institute Genome Sequencing Center for Infectious Disease"/>
            <person name="Wu L."/>
            <person name="Ma J."/>
        </authorList>
    </citation>
    <scope>NUCLEOTIDE SEQUENCE [LARGE SCALE GENOMIC DNA]</scope>
    <source>
        <strain evidence="2">CCUG 55491</strain>
    </source>
</reference>
<evidence type="ECO:0000313" key="1">
    <source>
        <dbReference type="EMBL" id="MFD0738232.1"/>
    </source>
</evidence>
<dbReference type="EMBL" id="JBHTIH010000002">
    <property type="protein sequence ID" value="MFD0738232.1"/>
    <property type="molecule type" value="Genomic_DNA"/>
</dbReference>
<name>A0ABW2YJ60_9GAMM</name>
<evidence type="ECO:0000313" key="2">
    <source>
        <dbReference type="Proteomes" id="UP001597090"/>
    </source>
</evidence>